<organism evidence="2">
    <name type="scientific">viral metagenome</name>
    <dbReference type="NCBI Taxonomy" id="1070528"/>
    <lineage>
        <taxon>unclassified sequences</taxon>
        <taxon>metagenomes</taxon>
        <taxon>organismal metagenomes</taxon>
    </lineage>
</organism>
<dbReference type="EMBL" id="MN738956">
    <property type="protein sequence ID" value="QHT33001.1"/>
    <property type="molecule type" value="Genomic_DNA"/>
</dbReference>
<feature type="region of interest" description="Disordered" evidence="1">
    <location>
        <begin position="53"/>
        <end position="78"/>
    </location>
</feature>
<protein>
    <submittedName>
        <fullName evidence="2">Uncharacterized protein</fullName>
    </submittedName>
</protein>
<reference evidence="2" key="1">
    <citation type="journal article" date="2020" name="Nature">
        <title>Giant virus diversity and host interactions through global metagenomics.</title>
        <authorList>
            <person name="Schulz F."/>
            <person name="Roux S."/>
            <person name="Paez-Espino D."/>
            <person name="Jungbluth S."/>
            <person name="Walsh D.A."/>
            <person name="Denef V.J."/>
            <person name="McMahon K.D."/>
            <person name="Konstantinidis K.T."/>
            <person name="Eloe-Fadrosh E.A."/>
            <person name="Kyrpides N.C."/>
            <person name="Woyke T."/>
        </authorList>
    </citation>
    <scope>NUCLEOTIDE SEQUENCE</scope>
    <source>
        <strain evidence="2">GVMAG-M-3300009161-34</strain>
    </source>
</reference>
<sequence>MENANDSQQYQDYTKTDINGFPARYVLAKHPNDPSGGYVVTKVIDIPDVSESTHDTHDTYDTHDTHDTPPFNNQRRPPINPLYNFSTTPEHLQDPSKLVVQHRLGNHALPYRRIDPGLYTDAEKKWYITGILNQPIRAIMIYQLKCYCCGDFQTTDNDIHWESTDQENRLGYKYCSDCKPYFRQALFKTLAPIWSFRLKYEDWQEQNDLDLERPFIWVHRTRRDATGKRDVLGTSPYRYTKWRVLSWVTIKHNMPHPDPDGVTVVDDPEDCITIEQISEQIVEGGEYYSLTKLVSVMDVLIINQGMLADPDNYDPNNDDPLNKYTYDEKRIIVDEARRNAVFC</sequence>
<proteinExistence type="predicted"/>
<evidence type="ECO:0000256" key="1">
    <source>
        <dbReference type="SAM" id="MobiDB-lite"/>
    </source>
</evidence>
<evidence type="ECO:0000313" key="2">
    <source>
        <dbReference type="EMBL" id="QHT33001.1"/>
    </source>
</evidence>
<dbReference type="AlphaFoldDB" id="A0A6C0EWB5"/>
<name>A0A6C0EWB5_9ZZZZ</name>
<feature type="compositionally biased region" description="Basic and acidic residues" evidence="1">
    <location>
        <begin position="53"/>
        <end position="67"/>
    </location>
</feature>
<accession>A0A6C0EWB5</accession>